<keyword evidence="3 7" id="KW-0812">Transmembrane</keyword>
<evidence type="ECO:0000256" key="5">
    <source>
        <dbReference type="ARBA" id="ARBA00022989"/>
    </source>
</evidence>
<dbReference type="InterPro" id="IPR001046">
    <property type="entry name" value="NRAMP_fam"/>
</dbReference>
<feature type="transmembrane region" description="Helical" evidence="7">
    <location>
        <begin position="399"/>
        <end position="420"/>
    </location>
</feature>
<dbReference type="AlphaFoldDB" id="A0A511BMK1"/>
<dbReference type="PRINTS" id="PR00447">
    <property type="entry name" value="NATRESASSCMP"/>
</dbReference>
<feature type="transmembrane region" description="Helical" evidence="7">
    <location>
        <begin position="277"/>
        <end position="303"/>
    </location>
</feature>
<dbReference type="HAMAP" id="MF_00221">
    <property type="entry name" value="NRAMP"/>
    <property type="match status" value="1"/>
</dbReference>
<dbReference type="PANTHER" id="PTHR11706">
    <property type="entry name" value="SOLUTE CARRIER PROTEIN FAMILY 11 MEMBER"/>
    <property type="match status" value="1"/>
</dbReference>
<sequence>MSARTTAPDLPPRTEDDAGQKRSWRFMRETGPGSESLPEVFSSVRVAPEGATWLKRFLSFVGPGYMVAVGYMDPGNWATDLQGGAQFGYTLLSVIMISNLMAILLQALAARLGIATGRDLAQACRDHFRPSVSILLWLTCELAIIACDLAEVIGTAVALQLLFHIPLVFGALISAFDAFIVLFLMNRGFRYLEAFIIALLTIIALCFAVQVAIAAPPVAAVLEGFIPHPGIVTHPAMLYIAIGIIGATVMPHNLYLHSSIVQTRDYPRTEGGRREALRWTVLDSTIALMLALFINAAILIVSAAAFHGTGHQDVAEIEDAYRLLSPTLGVGIASTLFAVALLASGTNSTVTGTLAGQIVMEGFLHLTIPHWARRLITRGLAIVPVVVVTALYGSHGVGALLILSQVVLSLQLPFAVVPLVMFVSDRRKMGRFTIGRGVQALSWGVAGIILVLNFKLLYDTLAG</sequence>
<reference evidence="9 10" key="1">
    <citation type="submission" date="2019-07" db="EMBL/GenBank/DDBJ databases">
        <title>Whole genome shotgun sequence of Swaminathania salitolerans NBRC 104436.</title>
        <authorList>
            <person name="Hosoyama A."/>
            <person name="Uohara A."/>
            <person name="Ohji S."/>
            <person name="Ichikawa N."/>
        </authorList>
    </citation>
    <scope>NUCLEOTIDE SEQUENCE [LARGE SCALE GENOMIC DNA]</scope>
    <source>
        <strain evidence="9 10">NBRC 104436</strain>
    </source>
</reference>
<feature type="transmembrane region" description="Helical" evidence="7">
    <location>
        <begin position="163"/>
        <end position="184"/>
    </location>
</feature>
<dbReference type="NCBIfam" id="NF037982">
    <property type="entry name" value="Nramp_1"/>
    <property type="match status" value="1"/>
</dbReference>
<name>A0A511BMK1_9PROT</name>
<evidence type="ECO:0000256" key="7">
    <source>
        <dbReference type="HAMAP-Rule" id="MF_00221"/>
    </source>
</evidence>
<dbReference type="PANTHER" id="PTHR11706:SF33">
    <property type="entry name" value="NATURAL RESISTANCE-ASSOCIATED MACROPHAGE PROTEIN 2"/>
    <property type="match status" value="1"/>
</dbReference>
<dbReference type="GO" id="GO:0034755">
    <property type="term" value="P:iron ion transmembrane transport"/>
    <property type="evidence" value="ECO:0007669"/>
    <property type="project" value="TreeGrafter"/>
</dbReference>
<keyword evidence="6 7" id="KW-0472">Membrane</keyword>
<feature type="transmembrane region" description="Helical" evidence="7">
    <location>
        <begin position="323"/>
        <end position="343"/>
    </location>
</feature>
<accession>A0A511BMK1</accession>
<dbReference type="NCBIfam" id="TIGR01197">
    <property type="entry name" value="nramp"/>
    <property type="match status" value="1"/>
</dbReference>
<evidence type="ECO:0000313" key="9">
    <source>
        <dbReference type="EMBL" id="GEL01093.1"/>
    </source>
</evidence>
<dbReference type="GO" id="GO:0015086">
    <property type="term" value="F:cadmium ion transmembrane transporter activity"/>
    <property type="evidence" value="ECO:0007669"/>
    <property type="project" value="TreeGrafter"/>
</dbReference>
<dbReference type="OrthoDB" id="9787548at2"/>
<evidence type="ECO:0000256" key="8">
    <source>
        <dbReference type="SAM" id="MobiDB-lite"/>
    </source>
</evidence>
<dbReference type="Pfam" id="PF01566">
    <property type="entry name" value="Nramp"/>
    <property type="match status" value="1"/>
</dbReference>
<keyword evidence="10" id="KW-1185">Reference proteome</keyword>
<comment type="caution">
    <text evidence="9">The sequence shown here is derived from an EMBL/GenBank/DDBJ whole genome shotgun (WGS) entry which is preliminary data.</text>
</comment>
<dbReference type="EMBL" id="BJVC01000001">
    <property type="protein sequence ID" value="GEL01093.1"/>
    <property type="molecule type" value="Genomic_DNA"/>
</dbReference>
<dbReference type="GO" id="GO:0015293">
    <property type="term" value="F:symporter activity"/>
    <property type="evidence" value="ECO:0007669"/>
    <property type="project" value="UniProtKB-UniRule"/>
</dbReference>
<keyword evidence="4 7" id="KW-0769">Symport</keyword>
<proteinExistence type="inferred from homology"/>
<organism evidence="9 10">
    <name type="scientific">Swaminathania salitolerans</name>
    <dbReference type="NCBI Taxonomy" id="182838"/>
    <lineage>
        <taxon>Bacteria</taxon>
        <taxon>Pseudomonadati</taxon>
        <taxon>Pseudomonadota</taxon>
        <taxon>Alphaproteobacteria</taxon>
        <taxon>Acetobacterales</taxon>
        <taxon>Acetobacteraceae</taxon>
        <taxon>Swaminathania</taxon>
    </lineage>
</organism>
<feature type="transmembrane region" description="Helical" evidence="7">
    <location>
        <begin position="191"/>
        <end position="216"/>
    </location>
</feature>
<dbReference type="GO" id="GO:0005384">
    <property type="term" value="F:manganese ion transmembrane transporter activity"/>
    <property type="evidence" value="ECO:0007669"/>
    <property type="project" value="TreeGrafter"/>
</dbReference>
<comment type="similarity">
    <text evidence="7">Belongs to the NRAMP family.</text>
</comment>
<feature type="transmembrane region" description="Helical" evidence="7">
    <location>
        <begin position="134"/>
        <end position="157"/>
    </location>
</feature>
<evidence type="ECO:0000256" key="1">
    <source>
        <dbReference type="ARBA" id="ARBA00004141"/>
    </source>
</evidence>
<feature type="transmembrane region" description="Helical" evidence="7">
    <location>
        <begin position="53"/>
        <end position="71"/>
    </location>
</feature>
<evidence type="ECO:0000256" key="2">
    <source>
        <dbReference type="ARBA" id="ARBA00022448"/>
    </source>
</evidence>
<dbReference type="RefSeq" id="WP_147092111.1">
    <property type="nucleotide sequence ID" value="NZ_BJVC01000001.1"/>
</dbReference>
<keyword evidence="5 7" id="KW-1133">Transmembrane helix</keyword>
<comment type="subcellular location">
    <subcellularLocation>
        <location evidence="7">Cell membrane</location>
        <topology evidence="7">Multi-pass membrane protein</topology>
    </subcellularLocation>
    <subcellularLocation>
        <location evidence="1">Membrane</location>
        <topology evidence="1">Multi-pass membrane protein</topology>
    </subcellularLocation>
</comment>
<feature type="region of interest" description="Disordered" evidence="8">
    <location>
        <begin position="1"/>
        <end position="23"/>
    </location>
</feature>
<keyword evidence="7" id="KW-0406">Ion transport</keyword>
<evidence type="ECO:0000256" key="3">
    <source>
        <dbReference type="ARBA" id="ARBA00022692"/>
    </source>
</evidence>
<dbReference type="Proteomes" id="UP000321405">
    <property type="component" value="Unassembled WGS sequence"/>
</dbReference>
<keyword evidence="2 7" id="KW-0813">Transport</keyword>
<protein>
    <recommendedName>
        <fullName evidence="7">Divalent metal cation transporter MntH</fullName>
    </recommendedName>
</protein>
<feature type="transmembrane region" description="Helical" evidence="7">
    <location>
        <begin position="91"/>
        <end position="114"/>
    </location>
</feature>
<dbReference type="NCBIfam" id="NF001923">
    <property type="entry name" value="PRK00701.1"/>
    <property type="match status" value="1"/>
</dbReference>
<feature type="transmembrane region" description="Helical" evidence="7">
    <location>
        <begin position="236"/>
        <end position="256"/>
    </location>
</feature>
<feature type="transmembrane region" description="Helical" evidence="7">
    <location>
        <begin position="440"/>
        <end position="458"/>
    </location>
</feature>
<feature type="transmembrane region" description="Helical" evidence="7">
    <location>
        <begin position="375"/>
        <end position="393"/>
    </location>
</feature>
<evidence type="ECO:0000256" key="4">
    <source>
        <dbReference type="ARBA" id="ARBA00022847"/>
    </source>
</evidence>
<evidence type="ECO:0000256" key="6">
    <source>
        <dbReference type="ARBA" id="ARBA00023136"/>
    </source>
</evidence>
<comment type="function">
    <text evidence="7">H(+)-stimulated, divalent metal cation uptake system.</text>
</comment>
<dbReference type="GO" id="GO:0046872">
    <property type="term" value="F:metal ion binding"/>
    <property type="evidence" value="ECO:0007669"/>
    <property type="project" value="UniProtKB-UniRule"/>
</dbReference>
<dbReference type="GO" id="GO:0005886">
    <property type="term" value="C:plasma membrane"/>
    <property type="evidence" value="ECO:0007669"/>
    <property type="project" value="UniProtKB-SubCell"/>
</dbReference>
<keyword evidence="7" id="KW-1003">Cell membrane</keyword>
<gene>
    <name evidence="7 9" type="primary">mntH</name>
    <name evidence="9" type="ORF">SSA02_02560</name>
</gene>
<evidence type="ECO:0000313" key="10">
    <source>
        <dbReference type="Proteomes" id="UP000321405"/>
    </source>
</evidence>